<comment type="caution">
    <text evidence="1">The sequence shown here is derived from an EMBL/GenBank/DDBJ whole genome shotgun (WGS) entry which is preliminary data.</text>
</comment>
<evidence type="ECO:0000313" key="1">
    <source>
        <dbReference type="EMBL" id="MPM67581.1"/>
    </source>
</evidence>
<name>A0A645BSK0_9ZZZZ</name>
<gene>
    <name evidence="1" type="ORF">SDC9_114504</name>
</gene>
<dbReference type="AlphaFoldDB" id="A0A645BSK0"/>
<protein>
    <submittedName>
        <fullName evidence="1">Uncharacterized protein</fullName>
    </submittedName>
</protein>
<accession>A0A645BSK0</accession>
<sequence>MDVSWDGKTNTVVLTSENKLGYDPLFSTYAFYMKTISAAASIHQFCMMLSSYVEAKTVDNKTVSFVNSYYNDTLTPIVNDAAQYAGGNTLYKNLFNEADIAGTAVMEYLYYVQDLRNGNTSSTHYNSFYTALSSETDVYETVSDNCNAFANTIGTAAKQQ</sequence>
<reference evidence="1" key="1">
    <citation type="submission" date="2019-08" db="EMBL/GenBank/DDBJ databases">
        <authorList>
            <person name="Kucharzyk K."/>
            <person name="Murdoch R.W."/>
            <person name="Higgins S."/>
            <person name="Loffler F."/>
        </authorList>
    </citation>
    <scope>NUCLEOTIDE SEQUENCE</scope>
</reference>
<dbReference type="EMBL" id="VSSQ01021770">
    <property type="protein sequence ID" value="MPM67581.1"/>
    <property type="molecule type" value="Genomic_DNA"/>
</dbReference>
<proteinExistence type="predicted"/>
<organism evidence="1">
    <name type="scientific">bioreactor metagenome</name>
    <dbReference type="NCBI Taxonomy" id="1076179"/>
    <lineage>
        <taxon>unclassified sequences</taxon>
        <taxon>metagenomes</taxon>
        <taxon>ecological metagenomes</taxon>
    </lineage>
</organism>